<sequence length="155" mass="17561">MESNNTKIVCPHCGSHNCFHEEVDTNTTSYLCMGCGYTSNDLFKTGTEDLLGFEQPMPELYKDIKFVDSERGITWYPTVLNIPSMGIVFADGKSKEDWKWKAAPAVDVAESEKTKYPIPGQPGEFYTKRLDMDLAKDFEQTEFTEACRYVGLIKS</sequence>
<dbReference type="EMBL" id="LR796421">
    <property type="protein sequence ID" value="CAB4142881.1"/>
    <property type="molecule type" value="Genomic_DNA"/>
</dbReference>
<gene>
    <name evidence="1" type="ORF">UFOVP450_40</name>
</gene>
<name>A0A6J5M9U7_9CAUD</name>
<accession>A0A6J5M9U7</accession>
<reference evidence="1" key="1">
    <citation type="submission" date="2020-04" db="EMBL/GenBank/DDBJ databases">
        <authorList>
            <person name="Chiriac C."/>
            <person name="Salcher M."/>
            <person name="Ghai R."/>
            <person name="Kavagutti S V."/>
        </authorList>
    </citation>
    <scope>NUCLEOTIDE SEQUENCE</scope>
</reference>
<protein>
    <submittedName>
        <fullName evidence="1">Uncharacterized protein</fullName>
    </submittedName>
</protein>
<proteinExistence type="predicted"/>
<evidence type="ECO:0000313" key="1">
    <source>
        <dbReference type="EMBL" id="CAB4142881.1"/>
    </source>
</evidence>
<organism evidence="1">
    <name type="scientific">uncultured Caudovirales phage</name>
    <dbReference type="NCBI Taxonomy" id="2100421"/>
    <lineage>
        <taxon>Viruses</taxon>
        <taxon>Duplodnaviria</taxon>
        <taxon>Heunggongvirae</taxon>
        <taxon>Uroviricota</taxon>
        <taxon>Caudoviricetes</taxon>
        <taxon>Peduoviridae</taxon>
        <taxon>Maltschvirus</taxon>
        <taxon>Maltschvirus maltsch</taxon>
    </lineage>
</organism>